<accession>A0A1N7HKJ7</accession>
<organism evidence="2 3">
    <name type="scientific">Microbispora rosea</name>
    <dbReference type="NCBI Taxonomy" id="58117"/>
    <lineage>
        <taxon>Bacteria</taxon>
        <taxon>Bacillati</taxon>
        <taxon>Actinomycetota</taxon>
        <taxon>Actinomycetes</taxon>
        <taxon>Streptosporangiales</taxon>
        <taxon>Streptosporangiaceae</taxon>
        <taxon>Microbispora</taxon>
    </lineage>
</organism>
<feature type="region of interest" description="Disordered" evidence="1">
    <location>
        <begin position="26"/>
        <end position="53"/>
    </location>
</feature>
<protein>
    <submittedName>
        <fullName evidence="2">Uncharacterized protein</fullName>
    </submittedName>
</protein>
<reference evidence="3" key="1">
    <citation type="submission" date="2017-01" db="EMBL/GenBank/DDBJ databases">
        <authorList>
            <person name="Varghese N."/>
            <person name="Submissions S."/>
        </authorList>
    </citation>
    <scope>NUCLEOTIDE SEQUENCE [LARGE SCALE GENOMIC DNA]</scope>
    <source>
        <strain evidence="3">ATCC 12950</strain>
    </source>
</reference>
<dbReference type="Proteomes" id="UP000186096">
    <property type="component" value="Unassembled WGS sequence"/>
</dbReference>
<evidence type="ECO:0000313" key="2">
    <source>
        <dbReference type="EMBL" id="SIS25389.1"/>
    </source>
</evidence>
<evidence type="ECO:0000256" key="1">
    <source>
        <dbReference type="SAM" id="MobiDB-lite"/>
    </source>
</evidence>
<dbReference type="AlphaFoldDB" id="A0A1N7HKJ7"/>
<keyword evidence="3" id="KW-1185">Reference proteome</keyword>
<dbReference type="EMBL" id="FTNI01000068">
    <property type="protein sequence ID" value="SIS25389.1"/>
    <property type="molecule type" value="Genomic_DNA"/>
</dbReference>
<proteinExistence type="predicted"/>
<sequence length="53" mass="5845">MKKKGPASSRVLFLTHFTDDEMATRKRNGVVNSSGPSPEGRVTGRAALESWWP</sequence>
<evidence type="ECO:0000313" key="3">
    <source>
        <dbReference type="Proteomes" id="UP000186096"/>
    </source>
</evidence>
<name>A0A1N7HKJ7_9ACTN</name>
<gene>
    <name evidence="2" type="ORF">SAMN05421833_1683</name>
</gene>
<dbReference type="STRING" id="58117.SAMN05421833_1683"/>